<comment type="caution">
    <text evidence="9">The sequence shown here is derived from an EMBL/GenBank/DDBJ whole genome shotgun (WGS) entry which is preliminary data.</text>
</comment>
<keyword evidence="10" id="KW-1185">Reference proteome</keyword>
<feature type="binding site" evidence="6">
    <location>
        <position position="262"/>
    </location>
    <ligand>
        <name>FAD</name>
        <dbReference type="ChEBI" id="CHEBI:57692"/>
    </ligand>
</feature>
<gene>
    <name evidence="9" type="ORF">C8F04DRAFT_1066673</name>
</gene>
<comment type="similarity">
    <text evidence="2">Belongs to the GMC oxidoreductase family.</text>
</comment>
<evidence type="ECO:0000256" key="5">
    <source>
        <dbReference type="PIRSR" id="PIRSR000137-1"/>
    </source>
</evidence>
<keyword evidence="3" id="KW-0285">Flavoprotein</keyword>
<keyword evidence="7" id="KW-0732">Signal</keyword>
<dbReference type="AlphaFoldDB" id="A0AAD6XHY8"/>
<dbReference type="Pfam" id="PF05199">
    <property type="entry name" value="GMC_oxred_C"/>
    <property type="match status" value="1"/>
</dbReference>
<dbReference type="SUPFAM" id="SSF51905">
    <property type="entry name" value="FAD/NAD(P)-binding domain"/>
    <property type="match status" value="1"/>
</dbReference>
<proteinExistence type="inferred from homology"/>
<reference evidence="9" key="1">
    <citation type="submission" date="2023-03" db="EMBL/GenBank/DDBJ databases">
        <title>Massive genome expansion in bonnet fungi (Mycena s.s.) driven by repeated elements and novel gene families across ecological guilds.</title>
        <authorList>
            <consortium name="Lawrence Berkeley National Laboratory"/>
            <person name="Harder C.B."/>
            <person name="Miyauchi S."/>
            <person name="Viragh M."/>
            <person name="Kuo A."/>
            <person name="Thoen E."/>
            <person name="Andreopoulos B."/>
            <person name="Lu D."/>
            <person name="Skrede I."/>
            <person name="Drula E."/>
            <person name="Henrissat B."/>
            <person name="Morin E."/>
            <person name="Kohler A."/>
            <person name="Barry K."/>
            <person name="LaButti K."/>
            <person name="Morin E."/>
            <person name="Salamov A."/>
            <person name="Lipzen A."/>
            <person name="Mereny Z."/>
            <person name="Hegedus B."/>
            <person name="Baldrian P."/>
            <person name="Stursova M."/>
            <person name="Weitz H."/>
            <person name="Taylor A."/>
            <person name="Grigoriev I.V."/>
            <person name="Nagy L.G."/>
            <person name="Martin F."/>
            <person name="Kauserud H."/>
        </authorList>
    </citation>
    <scope>NUCLEOTIDE SEQUENCE</scope>
    <source>
        <strain evidence="9">CBHHK200</strain>
    </source>
</reference>
<accession>A0AAD6XHY8</accession>
<dbReference type="InterPro" id="IPR000172">
    <property type="entry name" value="GMC_OxRdtase_N"/>
</dbReference>
<feature type="domain" description="Glucose-methanol-choline oxidoreductase N-terminal" evidence="8">
    <location>
        <begin position="299"/>
        <end position="313"/>
    </location>
</feature>
<evidence type="ECO:0000256" key="4">
    <source>
        <dbReference type="ARBA" id="ARBA00022827"/>
    </source>
</evidence>
<dbReference type="Gene3D" id="3.50.50.60">
    <property type="entry name" value="FAD/NAD(P)-binding domain"/>
    <property type="match status" value="1"/>
</dbReference>
<evidence type="ECO:0000256" key="2">
    <source>
        <dbReference type="ARBA" id="ARBA00010790"/>
    </source>
</evidence>
<keyword evidence="4 6" id="KW-0274">FAD</keyword>
<dbReference type="PANTHER" id="PTHR11552">
    <property type="entry name" value="GLUCOSE-METHANOL-CHOLINE GMC OXIDOREDUCTASE"/>
    <property type="match status" value="1"/>
</dbReference>
<dbReference type="InterPro" id="IPR012132">
    <property type="entry name" value="GMC_OxRdtase"/>
</dbReference>
<name>A0AAD6XHY8_9AGAR</name>
<evidence type="ECO:0000256" key="6">
    <source>
        <dbReference type="PIRSR" id="PIRSR000137-2"/>
    </source>
</evidence>
<evidence type="ECO:0000256" key="3">
    <source>
        <dbReference type="ARBA" id="ARBA00022630"/>
    </source>
</evidence>
<dbReference type="GO" id="GO:0016614">
    <property type="term" value="F:oxidoreductase activity, acting on CH-OH group of donors"/>
    <property type="evidence" value="ECO:0007669"/>
    <property type="project" value="InterPro"/>
</dbReference>
<dbReference type="Pfam" id="PF00732">
    <property type="entry name" value="GMC_oxred_N"/>
    <property type="match status" value="1"/>
</dbReference>
<dbReference type="InterPro" id="IPR036188">
    <property type="entry name" value="FAD/NAD-bd_sf"/>
</dbReference>
<dbReference type="SUPFAM" id="SSF54373">
    <property type="entry name" value="FAD-linked reductases, C-terminal domain"/>
    <property type="match status" value="1"/>
</dbReference>
<evidence type="ECO:0000259" key="8">
    <source>
        <dbReference type="PROSITE" id="PS00624"/>
    </source>
</evidence>
<dbReference type="PIRSF" id="PIRSF000137">
    <property type="entry name" value="Alcohol_oxidase"/>
    <property type="match status" value="1"/>
</dbReference>
<evidence type="ECO:0000313" key="10">
    <source>
        <dbReference type="Proteomes" id="UP001218188"/>
    </source>
</evidence>
<dbReference type="GO" id="GO:0050660">
    <property type="term" value="F:flavin adenine dinucleotide binding"/>
    <property type="evidence" value="ECO:0007669"/>
    <property type="project" value="InterPro"/>
</dbReference>
<feature type="active site" description="Proton acceptor" evidence="5">
    <location>
        <position position="567"/>
    </location>
</feature>
<evidence type="ECO:0000256" key="1">
    <source>
        <dbReference type="ARBA" id="ARBA00001974"/>
    </source>
</evidence>
<dbReference type="Proteomes" id="UP001218188">
    <property type="component" value="Unassembled WGS sequence"/>
</dbReference>
<organism evidence="9 10">
    <name type="scientific">Mycena alexandri</name>
    <dbReference type="NCBI Taxonomy" id="1745969"/>
    <lineage>
        <taxon>Eukaryota</taxon>
        <taxon>Fungi</taxon>
        <taxon>Dikarya</taxon>
        <taxon>Basidiomycota</taxon>
        <taxon>Agaricomycotina</taxon>
        <taxon>Agaricomycetes</taxon>
        <taxon>Agaricomycetidae</taxon>
        <taxon>Agaricales</taxon>
        <taxon>Marasmiineae</taxon>
        <taxon>Mycenaceae</taxon>
        <taxon>Mycena</taxon>
    </lineage>
</organism>
<dbReference type="Gene3D" id="3.30.560.10">
    <property type="entry name" value="Glucose Oxidase, domain 3"/>
    <property type="match status" value="1"/>
</dbReference>
<protein>
    <submittedName>
        <fullName evidence="9">Aryl-alcohol oxidase</fullName>
    </submittedName>
</protein>
<dbReference type="PANTHER" id="PTHR11552:SF147">
    <property type="entry name" value="CHOLINE DEHYDROGENASE, MITOCHONDRIAL"/>
    <property type="match status" value="1"/>
</dbReference>
<feature type="binding site" evidence="6">
    <location>
        <begin position="122"/>
        <end position="125"/>
    </location>
    <ligand>
        <name>FAD</name>
        <dbReference type="ChEBI" id="CHEBI:57692"/>
    </ligand>
</feature>
<dbReference type="EMBL" id="JARJCM010000004">
    <property type="protein sequence ID" value="KAJ7045909.1"/>
    <property type="molecule type" value="Genomic_DNA"/>
</dbReference>
<sequence>MPKLSFVVTLALGTLSFGAILENVADLNSLNLKFDFVVVGGGTAGNVVANRLSENSSNSVLVLEAGGSNANVLDIIVPFLCTQATPNTAQDWNYTTTPQTALNGRSLTYNRGFVLGGSSSVNYMVYTRGSKEDFDRWAHVTGDEGWGWDSLVPYFKKNERFSAPADHHNTTGQFNPAVHGFNGINTVSLAGFPSPVDDRIIETTRESDEFPFNLDMNSGAQIGIGWGQATIKDGARSSSATSYLAPQFVARPNLHVLLHARVTRVLKTTSNSIRTVEFQDLNGNRVTLTAQKEVILSAGSIGTPNILLHSGIGNFSKLKSLGINPVHDLPSVGQNLTDHTLAILSFLVNSNNTYETAERNATLFAAELAQWKKSQTGPLVDNPLSHMGWLRIPDNSSIFEQFPDPAAGPNTSHYELIISNGLLASPPPIGNFLGVVPAVVSPAARGSVTLSNSDPLAPPVINPNLLGSEVDFFVMREAVKSAFRFASAPAWKNYVISPFGLNFTSTDGEIDEWIRENAGTVYHPVGTASMSPKGAAWGVVDPDLSLKGLSGLRVVDLSIVPFIPAAHTQAAAYVIGERASDLIKQSWGE</sequence>
<evidence type="ECO:0000256" key="7">
    <source>
        <dbReference type="SAM" id="SignalP"/>
    </source>
</evidence>
<dbReference type="PROSITE" id="PS00624">
    <property type="entry name" value="GMC_OXRED_2"/>
    <property type="match status" value="1"/>
</dbReference>
<feature type="chain" id="PRO_5042186088" evidence="7">
    <location>
        <begin position="19"/>
        <end position="589"/>
    </location>
</feature>
<dbReference type="InterPro" id="IPR007867">
    <property type="entry name" value="GMC_OxRtase_C"/>
</dbReference>
<comment type="cofactor">
    <cofactor evidence="1 6">
        <name>FAD</name>
        <dbReference type="ChEBI" id="CHEBI:57692"/>
    </cofactor>
</comment>
<feature type="active site" description="Proton donor" evidence="5">
    <location>
        <position position="523"/>
    </location>
</feature>
<feature type="binding site" evidence="6">
    <location>
        <position position="114"/>
    </location>
    <ligand>
        <name>FAD</name>
        <dbReference type="ChEBI" id="CHEBI:57692"/>
    </ligand>
</feature>
<evidence type="ECO:0000313" key="9">
    <source>
        <dbReference type="EMBL" id="KAJ7045909.1"/>
    </source>
</evidence>
<feature type="signal peptide" evidence="7">
    <location>
        <begin position="1"/>
        <end position="18"/>
    </location>
</feature>